<keyword evidence="2" id="KW-0472">Membrane</keyword>
<feature type="transmembrane region" description="Helical" evidence="2">
    <location>
        <begin position="57"/>
        <end position="81"/>
    </location>
</feature>
<dbReference type="Proteomes" id="UP000233766">
    <property type="component" value="Unassembled WGS sequence"/>
</dbReference>
<evidence type="ECO:0000256" key="2">
    <source>
        <dbReference type="SAM" id="Phobius"/>
    </source>
</evidence>
<sequence length="159" mass="18059">MAVASDDPRWFDHPIIIEKRAAYRIATIKLMFGAVTAAGGASVTVWVLWYVERNRDIGTSALLGLLLILGFSLGSLIFSTYHLLTLRIRFKAECAQAEYNLERWGENFQRWSTGEMPGNREQGERRRTRAREGKFGLKRKRKRADDPSENVNSEPGVGE</sequence>
<gene>
    <name evidence="3" type="ORF">ATK86_4251</name>
</gene>
<dbReference type="EMBL" id="PJMW01000002">
    <property type="protein sequence ID" value="PKV79837.1"/>
    <property type="molecule type" value="Genomic_DNA"/>
</dbReference>
<feature type="region of interest" description="Disordered" evidence="1">
    <location>
        <begin position="112"/>
        <end position="159"/>
    </location>
</feature>
<evidence type="ECO:0000256" key="1">
    <source>
        <dbReference type="SAM" id="MobiDB-lite"/>
    </source>
</evidence>
<feature type="compositionally biased region" description="Basic and acidic residues" evidence="1">
    <location>
        <begin position="121"/>
        <end position="135"/>
    </location>
</feature>
<evidence type="ECO:0000313" key="4">
    <source>
        <dbReference type="Proteomes" id="UP000233766"/>
    </source>
</evidence>
<dbReference type="AlphaFoldDB" id="A0A2N3VE04"/>
<name>A0A2N3VE04_9NOCA</name>
<accession>A0A2N3VE04</accession>
<keyword evidence="4" id="KW-1185">Reference proteome</keyword>
<keyword evidence="2" id="KW-1133">Transmembrane helix</keyword>
<evidence type="ECO:0008006" key="5">
    <source>
        <dbReference type="Google" id="ProtNLM"/>
    </source>
</evidence>
<reference evidence="3 4" key="1">
    <citation type="submission" date="2017-12" db="EMBL/GenBank/DDBJ databases">
        <title>Sequencing the genomes of 1000 Actinobacteria strains.</title>
        <authorList>
            <person name="Klenk H.-P."/>
        </authorList>
    </citation>
    <scope>NUCLEOTIDE SEQUENCE [LARGE SCALE GENOMIC DNA]</scope>
    <source>
        <strain evidence="3 4">DSM 44489</strain>
    </source>
</reference>
<proteinExistence type="predicted"/>
<protein>
    <recommendedName>
        <fullName evidence="5">Transmembrane protein</fullName>
    </recommendedName>
</protein>
<organism evidence="3 4">
    <name type="scientific">Nocardia fluminea</name>
    <dbReference type="NCBI Taxonomy" id="134984"/>
    <lineage>
        <taxon>Bacteria</taxon>
        <taxon>Bacillati</taxon>
        <taxon>Actinomycetota</taxon>
        <taxon>Actinomycetes</taxon>
        <taxon>Mycobacteriales</taxon>
        <taxon>Nocardiaceae</taxon>
        <taxon>Nocardia</taxon>
    </lineage>
</organism>
<comment type="caution">
    <text evidence="3">The sequence shown here is derived from an EMBL/GenBank/DDBJ whole genome shotgun (WGS) entry which is preliminary data.</text>
</comment>
<evidence type="ECO:0000313" key="3">
    <source>
        <dbReference type="EMBL" id="PKV79837.1"/>
    </source>
</evidence>
<dbReference type="RefSeq" id="WP_101465905.1">
    <property type="nucleotide sequence ID" value="NZ_PJMW01000002.1"/>
</dbReference>
<feature type="transmembrane region" description="Helical" evidence="2">
    <location>
        <begin position="30"/>
        <end position="51"/>
    </location>
</feature>
<keyword evidence="2" id="KW-0812">Transmembrane</keyword>